<dbReference type="FunCoup" id="A0A804MBD3">
    <property type="interactions" value="1"/>
</dbReference>
<proteinExistence type="predicted"/>
<dbReference type="Proteomes" id="UP000007305">
    <property type="component" value="Chromosome 2"/>
</dbReference>
<dbReference type="EnsemblPlants" id="Zm00001eb072770_T001">
    <property type="protein sequence ID" value="Zm00001eb072770_P001"/>
    <property type="gene ID" value="Zm00001eb072770"/>
</dbReference>
<dbReference type="Gramene" id="Zm00001eb072770_T001">
    <property type="protein sequence ID" value="Zm00001eb072770_P001"/>
    <property type="gene ID" value="Zm00001eb072770"/>
</dbReference>
<protein>
    <submittedName>
        <fullName evidence="1">Uncharacterized protein</fullName>
    </submittedName>
</protein>
<sequence length="340" mass="38121">MRQIDLLPLAERRPNERRLQERGFRRLGSTNQHLHRRPHGRPLPRVRVAARQCQPHRAVHLRRVKLADQRRVGGVLRPPFAVEPPRPVHNVHGRLPVPASLEARLVVVVRALHGAARSPPADHLQDEHPEREHVRVEAGAAGEEAFVRHVPAGARHRLRRVVRRAVTLYDAGQAEVAQPRLVLAVHHHVAGLHVPVEDPLAAPVVQVVQRRRHTADDPVPPLPCQLRRRLRRRRRRITYCSGIGVQVPVQAAHGEVLVDKQQLASFVAPSHELHEVTVRQLADRVHLRHELLLPAIGVATRHHPLHGHVHAHPLQVAKVHGAEAASAELTVRAEVGRSIS</sequence>
<evidence type="ECO:0000313" key="1">
    <source>
        <dbReference type="EnsemblPlants" id="Zm00001eb072770_P001"/>
    </source>
</evidence>
<dbReference type="AlphaFoldDB" id="A0A804MBD3"/>
<organism evidence="1 2">
    <name type="scientific">Zea mays</name>
    <name type="common">Maize</name>
    <dbReference type="NCBI Taxonomy" id="4577"/>
    <lineage>
        <taxon>Eukaryota</taxon>
        <taxon>Viridiplantae</taxon>
        <taxon>Streptophyta</taxon>
        <taxon>Embryophyta</taxon>
        <taxon>Tracheophyta</taxon>
        <taxon>Spermatophyta</taxon>
        <taxon>Magnoliopsida</taxon>
        <taxon>Liliopsida</taxon>
        <taxon>Poales</taxon>
        <taxon>Poaceae</taxon>
        <taxon>PACMAD clade</taxon>
        <taxon>Panicoideae</taxon>
        <taxon>Andropogonodae</taxon>
        <taxon>Andropogoneae</taxon>
        <taxon>Tripsacinae</taxon>
        <taxon>Zea</taxon>
    </lineage>
</organism>
<keyword evidence="2" id="KW-1185">Reference proteome</keyword>
<reference evidence="2" key="1">
    <citation type="submission" date="2015-12" db="EMBL/GenBank/DDBJ databases">
        <title>Update maize B73 reference genome by single molecule sequencing technologies.</title>
        <authorList>
            <consortium name="Maize Genome Sequencing Project"/>
            <person name="Ware D."/>
        </authorList>
    </citation>
    <scope>NUCLEOTIDE SEQUENCE [LARGE SCALE GENOMIC DNA]</scope>
    <source>
        <strain evidence="2">cv. B73</strain>
    </source>
</reference>
<evidence type="ECO:0000313" key="2">
    <source>
        <dbReference type="Proteomes" id="UP000007305"/>
    </source>
</evidence>
<reference evidence="1" key="2">
    <citation type="submission" date="2019-07" db="EMBL/GenBank/DDBJ databases">
        <authorList>
            <person name="Seetharam A."/>
            <person name="Woodhouse M."/>
            <person name="Cannon E."/>
        </authorList>
    </citation>
    <scope>NUCLEOTIDE SEQUENCE [LARGE SCALE GENOMIC DNA]</scope>
    <source>
        <strain evidence="1">cv. B73</strain>
    </source>
</reference>
<name>A0A804MBD3_MAIZE</name>
<dbReference type="InParanoid" id="A0A804MBD3"/>
<reference evidence="1" key="3">
    <citation type="submission" date="2021-05" db="UniProtKB">
        <authorList>
            <consortium name="EnsemblPlants"/>
        </authorList>
    </citation>
    <scope>IDENTIFICATION</scope>
    <source>
        <strain evidence="1">cv. B73</strain>
    </source>
</reference>
<accession>A0A804MBD3</accession>